<name>A0ABW4RGC6_9BACL</name>
<dbReference type="RefSeq" id="WP_347326622.1">
    <property type="nucleotide sequence ID" value="NZ_JBCGUH010000014.1"/>
</dbReference>
<evidence type="ECO:0000313" key="2">
    <source>
        <dbReference type="Proteomes" id="UP001597233"/>
    </source>
</evidence>
<keyword evidence="2" id="KW-1185">Reference proteome</keyword>
<organism evidence="1 2">
    <name type="scientific">Paenibacillus wenxiniae</name>
    <dbReference type="NCBI Taxonomy" id="1636843"/>
    <lineage>
        <taxon>Bacteria</taxon>
        <taxon>Bacillati</taxon>
        <taxon>Bacillota</taxon>
        <taxon>Bacilli</taxon>
        <taxon>Bacillales</taxon>
        <taxon>Paenibacillaceae</taxon>
        <taxon>Paenibacillus</taxon>
    </lineage>
</organism>
<sequence>MKLPTRDEAMQEFLEQHVLNGWLDDVPIIEHNCAEHEQQLIDTWLSALEQSCNEASLLQAKGEKGPVRYVYISLLRTSLLDYQALYRIDCHDQRWFLDETDSTAHWDAGWVFDPLFQRMQKLKEQRQSYGRRITVMDVEKIMQLEAIKYHTLTLHVLQALLPHWLEHPTWRALNKTSDCSIYAGEFHDECELLYQESVELS</sequence>
<accession>A0ABW4RGC6</accession>
<protein>
    <submittedName>
        <fullName evidence="1">Uncharacterized protein</fullName>
    </submittedName>
</protein>
<dbReference type="Proteomes" id="UP001597233">
    <property type="component" value="Unassembled WGS sequence"/>
</dbReference>
<comment type="caution">
    <text evidence="1">The sequence shown here is derived from an EMBL/GenBank/DDBJ whole genome shotgun (WGS) entry which is preliminary data.</text>
</comment>
<reference evidence="2" key="1">
    <citation type="journal article" date="2019" name="Int. J. Syst. Evol. Microbiol.">
        <title>The Global Catalogue of Microorganisms (GCM) 10K type strain sequencing project: providing services to taxonomists for standard genome sequencing and annotation.</title>
        <authorList>
            <consortium name="The Broad Institute Genomics Platform"/>
            <consortium name="The Broad Institute Genome Sequencing Center for Infectious Disease"/>
            <person name="Wu L."/>
            <person name="Ma J."/>
        </authorList>
    </citation>
    <scope>NUCLEOTIDE SEQUENCE [LARGE SCALE GENOMIC DNA]</scope>
    <source>
        <strain evidence="2">CCUG 54950</strain>
    </source>
</reference>
<dbReference type="EMBL" id="JBHUEH010000011">
    <property type="protein sequence ID" value="MFD1885226.1"/>
    <property type="molecule type" value="Genomic_DNA"/>
</dbReference>
<proteinExistence type="predicted"/>
<gene>
    <name evidence="1" type="ORF">ACFSC9_06765</name>
</gene>
<evidence type="ECO:0000313" key="1">
    <source>
        <dbReference type="EMBL" id="MFD1885226.1"/>
    </source>
</evidence>